<name>A0A0F8YXB2_9ZZZZ</name>
<keyword evidence="1" id="KW-0472">Membrane</keyword>
<dbReference type="Pfam" id="PF07331">
    <property type="entry name" value="TctB"/>
    <property type="match status" value="1"/>
</dbReference>
<evidence type="ECO:0000313" key="3">
    <source>
        <dbReference type="EMBL" id="KKK58699.1"/>
    </source>
</evidence>
<evidence type="ECO:0000256" key="1">
    <source>
        <dbReference type="SAM" id="Phobius"/>
    </source>
</evidence>
<dbReference type="EMBL" id="LAZR01063844">
    <property type="protein sequence ID" value="KKK58699.1"/>
    <property type="molecule type" value="Genomic_DNA"/>
</dbReference>
<keyword evidence="1" id="KW-0812">Transmembrane</keyword>
<reference evidence="3" key="1">
    <citation type="journal article" date="2015" name="Nature">
        <title>Complex archaea that bridge the gap between prokaryotes and eukaryotes.</title>
        <authorList>
            <person name="Spang A."/>
            <person name="Saw J.H."/>
            <person name="Jorgensen S.L."/>
            <person name="Zaremba-Niedzwiedzka K."/>
            <person name="Martijn J."/>
            <person name="Lind A.E."/>
            <person name="van Eijk R."/>
            <person name="Schleper C."/>
            <person name="Guy L."/>
            <person name="Ettema T.J."/>
        </authorList>
    </citation>
    <scope>NUCLEOTIDE SEQUENCE</scope>
</reference>
<accession>A0A0F8YXB2</accession>
<gene>
    <name evidence="3" type="ORF">LCGC14_3041800</name>
</gene>
<sequence length="92" mass="10486">MKEIRGSKEPQTNPTALKKVACAFLGLVIYILMLTMVGYLIMTPPLLAMIMYLFGERRWFFILITSIIVTGTLYTVTYYVFHIAMPQGILGF</sequence>
<feature type="transmembrane region" description="Helical" evidence="1">
    <location>
        <begin position="59"/>
        <end position="81"/>
    </location>
</feature>
<protein>
    <recommendedName>
        <fullName evidence="2">DUF1468 domain-containing protein</fullName>
    </recommendedName>
</protein>
<feature type="non-terminal residue" evidence="3">
    <location>
        <position position="1"/>
    </location>
</feature>
<feature type="transmembrane region" description="Helical" evidence="1">
    <location>
        <begin position="20"/>
        <end position="53"/>
    </location>
</feature>
<dbReference type="AlphaFoldDB" id="A0A0F8YXB2"/>
<feature type="domain" description="DUF1468" evidence="2">
    <location>
        <begin position="6"/>
        <end position="86"/>
    </location>
</feature>
<evidence type="ECO:0000259" key="2">
    <source>
        <dbReference type="Pfam" id="PF07331"/>
    </source>
</evidence>
<proteinExistence type="predicted"/>
<keyword evidence="1" id="KW-1133">Transmembrane helix</keyword>
<dbReference type="InterPro" id="IPR009936">
    <property type="entry name" value="DUF1468"/>
</dbReference>
<comment type="caution">
    <text evidence="3">The sequence shown here is derived from an EMBL/GenBank/DDBJ whole genome shotgun (WGS) entry which is preliminary data.</text>
</comment>
<organism evidence="3">
    <name type="scientific">marine sediment metagenome</name>
    <dbReference type="NCBI Taxonomy" id="412755"/>
    <lineage>
        <taxon>unclassified sequences</taxon>
        <taxon>metagenomes</taxon>
        <taxon>ecological metagenomes</taxon>
    </lineage>
</organism>